<dbReference type="Pfam" id="PF08636">
    <property type="entry name" value="Pkr1"/>
    <property type="match status" value="1"/>
</dbReference>
<reference evidence="3 4" key="1">
    <citation type="journal article" date="2018" name="MBio">
        <title>Comparative Genomics Reveals the Core Gene Toolbox for the Fungus-Insect Symbiosis.</title>
        <authorList>
            <person name="Wang Y."/>
            <person name="Stata M."/>
            <person name="Wang W."/>
            <person name="Stajich J.E."/>
            <person name="White M.M."/>
            <person name="Moncalvo J.M."/>
        </authorList>
    </citation>
    <scope>NUCLEOTIDE SEQUENCE [LARGE SCALE GENOMIC DNA]</scope>
    <source>
        <strain evidence="3 4">SWE-8-4</strain>
    </source>
</reference>
<dbReference type="EMBL" id="MBFR01000053">
    <property type="protein sequence ID" value="PVU95537.1"/>
    <property type="molecule type" value="Genomic_DNA"/>
</dbReference>
<keyword evidence="4" id="KW-1185">Reference proteome</keyword>
<dbReference type="Proteomes" id="UP000245383">
    <property type="component" value="Unassembled WGS sequence"/>
</dbReference>
<feature type="transmembrane region" description="Helical" evidence="2">
    <location>
        <begin position="44"/>
        <end position="64"/>
    </location>
</feature>
<proteinExistence type="predicted"/>
<comment type="caution">
    <text evidence="3">The sequence shown here is derived from an EMBL/GenBank/DDBJ whole genome shotgun (WGS) entry which is preliminary data.</text>
</comment>
<protein>
    <submittedName>
        <fullName evidence="3">Uncharacterized protein</fullName>
    </submittedName>
</protein>
<keyword evidence="2" id="KW-1133">Transmembrane helix</keyword>
<feature type="compositionally biased region" description="Low complexity" evidence="1">
    <location>
        <begin position="110"/>
        <end position="120"/>
    </location>
</feature>
<keyword evidence="2" id="KW-0812">Transmembrane</keyword>
<evidence type="ECO:0000256" key="1">
    <source>
        <dbReference type="SAM" id="MobiDB-lite"/>
    </source>
</evidence>
<evidence type="ECO:0000313" key="3">
    <source>
        <dbReference type="EMBL" id="PVU95537.1"/>
    </source>
</evidence>
<evidence type="ECO:0000256" key="2">
    <source>
        <dbReference type="SAM" id="Phobius"/>
    </source>
</evidence>
<accession>A0A2T9YT71</accession>
<dbReference type="AlphaFoldDB" id="A0A2T9YT71"/>
<feature type="region of interest" description="Disordered" evidence="1">
    <location>
        <begin position="110"/>
        <end position="130"/>
    </location>
</feature>
<dbReference type="GO" id="GO:0070072">
    <property type="term" value="P:vacuolar proton-transporting V-type ATPase complex assembly"/>
    <property type="evidence" value="ECO:0007669"/>
    <property type="project" value="InterPro"/>
</dbReference>
<organism evidence="3 4">
    <name type="scientific">Smittium simulii</name>
    <dbReference type="NCBI Taxonomy" id="133385"/>
    <lineage>
        <taxon>Eukaryota</taxon>
        <taxon>Fungi</taxon>
        <taxon>Fungi incertae sedis</taxon>
        <taxon>Zoopagomycota</taxon>
        <taxon>Kickxellomycotina</taxon>
        <taxon>Harpellomycetes</taxon>
        <taxon>Harpellales</taxon>
        <taxon>Legeriomycetaceae</taxon>
        <taxon>Smittium</taxon>
    </lineage>
</organism>
<evidence type="ECO:0000313" key="4">
    <source>
        <dbReference type="Proteomes" id="UP000245383"/>
    </source>
</evidence>
<keyword evidence="2" id="KW-0472">Membrane</keyword>
<dbReference type="InterPro" id="IPR013945">
    <property type="entry name" value="Pkr1"/>
</dbReference>
<sequence length="130" mass="14184">MSSQKQNERKGPNGAPLTPDKIPFSTLFQDLVDSVLIGGLNKGVLNTLNMIFMLLFFVTLVIMYATGPNIHLFVLLLLSLFVFFGLQGFIAHIQTKAPEAVKPINYSEVSAAAGTSSSSSQKPRTARKRL</sequence>
<feature type="transmembrane region" description="Helical" evidence="2">
    <location>
        <begin position="70"/>
        <end position="93"/>
    </location>
</feature>
<gene>
    <name evidence="3" type="ORF">BB561_001759</name>
</gene>
<name>A0A2T9YT71_9FUNG</name>